<comment type="caution">
    <text evidence="1">The sequence shown here is derived from an EMBL/GenBank/DDBJ whole genome shotgun (WGS) entry which is preliminary data.</text>
</comment>
<dbReference type="AlphaFoldDB" id="A0A920C998"/>
<accession>A0A920C998</accession>
<dbReference type="Gene3D" id="3.40.50.150">
    <property type="entry name" value="Vaccinia Virus protein VP39"/>
    <property type="match status" value="1"/>
</dbReference>
<keyword evidence="2" id="KW-1185">Reference proteome</keyword>
<sequence>MPETAGQAERPAEKTLERIVFIGRTYDEYMRMFGLDESDLEGKRILDCPGGACSFAAKAGELGCEVTAADIAYYHEADRLLEKELQDIGHAMEHVESEQSRYIWTEFPNSEALRSERLRALRTCAEDMKVHPERYVPVTLPSLPFRDEQFDLTLSAHFLFTYADRMDAEFHRDVLRELLRVTRGEVRIFPLVDQSGRRPGEVEQLIAFARGEGWSAETKAVPYHFQRQADHVLILRAGGTIL</sequence>
<evidence type="ECO:0000313" key="1">
    <source>
        <dbReference type="EMBL" id="GIO31016.1"/>
    </source>
</evidence>
<evidence type="ECO:0000313" key="2">
    <source>
        <dbReference type="Proteomes" id="UP000679779"/>
    </source>
</evidence>
<dbReference type="GO" id="GO:0032259">
    <property type="term" value="P:methylation"/>
    <property type="evidence" value="ECO:0007669"/>
    <property type="project" value="UniProtKB-KW"/>
</dbReference>
<dbReference type="GO" id="GO:0008168">
    <property type="term" value="F:methyltransferase activity"/>
    <property type="evidence" value="ECO:0007669"/>
    <property type="project" value="UniProtKB-KW"/>
</dbReference>
<protein>
    <submittedName>
        <fullName evidence="1">SAM-dependent methyltransferase</fullName>
    </submittedName>
</protein>
<keyword evidence="1" id="KW-0808">Transferase</keyword>
<dbReference type="Proteomes" id="UP000679779">
    <property type="component" value="Unassembled WGS sequence"/>
</dbReference>
<gene>
    <name evidence="1" type="ORF">J2TS6_21570</name>
</gene>
<dbReference type="EMBL" id="BORQ01000002">
    <property type="protein sequence ID" value="GIO31016.1"/>
    <property type="molecule type" value="Genomic_DNA"/>
</dbReference>
<keyword evidence="1" id="KW-0489">Methyltransferase</keyword>
<dbReference type="InterPro" id="IPR029063">
    <property type="entry name" value="SAM-dependent_MTases_sf"/>
</dbReference>
<organism evidence="1 2">
    <name type="scientific">Paenibacillus albilobatus</name>
    <dbReference type="NCBI Taxonomy" id="2716884"/>
    <lineage>
        <taxon>Bacteria</taxon>
        <taxon>Bacillati</taxon>
        <taxon>Bacillota</taxon>
        <taxon>Bacilli</taxon>
        <taxon>Bacillales</taxon>
        <taxon>Paenibacillaceae</taxon>
        <taxon>Paenibacillus</taxon>
    </lineage>
</organism>
<reference evidence="1" key="1">
    <citation type="submission" date="2021-03" db="EMBL/GenBank/DDBJ databases">
        <title>Antimicrobial resistance genes in bacteria isolated from Japanese honey, and their potential for conferring macrolide and lincosamide resistance in the American foulbrood pathogen Paenibacillus larvae.</title>
        <authorList>
            <person name="Okamoto M."/>
            <person name="Kumagai M."/>
            <person name="Kanamori H."/>
            <person name="Takamatsu D."/>
        </authorList>
    </citation>
    <scope>NUCLEOTIDE SEQUENCE</scope>
    <source>
        <strain evidence="1">J2TS6</strain>
    </source>
</reference>
<name>A0A920C998_9BACL</name>
<dbReference type="SUPFAM" id="SSF53335">
    <property type="entry name" value="S-adenosyl-L-methionine-dependent methyltransferases"/>
    <property type="match status" value="1"/>
</dbReference>
<proteinExistence type="predicted"/>